<dbReference type="OrthoDB" id="9811471at2"/>
<evidence type="ECO:0000313" key="2">
    <source>
        <dbReference type="EMBL" id="TDU30963.1"/>
    </source>
</evidence>
<dbReference type="AlphaFoldDB" id="A0A4S3K1P5"/>
<dbReference type="Pfam" id="PF01425">
    <property type="entry name" value="Amidase"/>
    <property type="match status" value="1"/>
</dbReference>
<dbReference type="Gene3D" id="1.10.20.60">
    <property type="entry name" value="Glu-tRNAGln amidotransferase C subunit, N-terminal domain"/>
    <property type="match status" value="1"/>
</dbReference>
<evidence type="ECO:0000313" key="3">
    <source>
        <dbReference type="Proteomes" id="UP000295341"/>
    </source>
</evidence>
<dbReference type="InterPro" id="IPR000120">
    <property type="entry name" value="Amidase"/>
</dbReference>
<dbReference type="PANTHER" id="PTHR11895">
    <property type="entry name" value="TRANSAMIDASE"/>
    <property type="match status" value="1"/>
</dbReference>
<dbReference type="Proteomes" id="UP000295341">
    <property type="component" value="Unassembled WGS sequence"/>
</dbReference>
<organism evidence="2 3">
    <name type="scientific">Panacagrimonas perspica</name>
    <dbReference type="NCBI Taxonomy" id="381431"/>
    <lineage>
        <taxon>Bacteria</taxon>
        <taxon>Pseudomonadati</taxon>
        <taxon>Pseudomonadota</taxon>
        <taxon>Gammaproteobacteria</taxon>
        <taxon>Nevskiales</taxon>
        <taxon>Nevskiaceae</taxon>
        <taxon>Panacagrimonas</taxon>
    </lineage>
</organism>
<keyword evidence="3" id="KW-1185">Reference proteome</keyword>
<dbReference type="InterPro" id="IPR020556">
    <property type="entry name" value="Amidase_CS"/>
</dbReference>
<proteinExistence type="predicted"/>
<name>A0A4S3K1P5_9GAMM</name>
<dbReference type="NCBIfam" id="NF005565">
    <property type="entry name" value="PRK07235.1"/>
    <property type="match status" value="1"/>
</dbReference>
<reference evidence="2 3" key="1">
    <citation type="submission" date="2019-03" db="EMBL/GenBank/DDBJ databases">
        <title>Genomic Encyclopedia of Type Strains, Phase IV (KMG-IV): sequencing the most valuable type-strain genomes for metagenomic binning, comparative biology and taxonomic classification.</title>
        <authorList>
            <person name="Goeker M."/>
        </authorList>
    </citation>
    <scope>NUCLEOTIDE SEQUENCE [LARGE SCALE GENOMIC DNA]</scope>
    <source>
        <strain evidence="2 3">DSM 26377</strain>
    </source>
</reference>
<protein>
    <submittedName>
        <fullName evidence="2">Amidase</fullName>
    </submittedName>
</protein>
<sequence>MSVQQPTHEQMADIAEQLGMSLSPTQIEEYLALMVPTVAGYNALDKLPDGLPPVKYPRTPGYMPTAEENPLNAWYYKSKIEGAKNGKLKGKTFAIKDNICVAGVPMMNGSTTLQGYVPDVDATVVERILDAGGTILGKSHCELFCFSGGSHTGSLGPVHNPRKHGYSAGGSSSGSGALVASGEVDMSVGTDQGGSVRMPAAYCGIVGMKATHGLVPYTGLMPIEATVDHCGPITKNVADSALLLEVIAGYDGLDPRQINVKTDKYTQALDAGVKGLKIGIVKEGFLLPNAESDVNDLVLKGAALFKKLGVKVDEISVPVHGGAAQSVWSAIAHEGAMMQMMHGNGFGFNWKGLYLPGLMKAHEGWRNRADELSTTLKVTMLMGQFMLNQHQGQYYAKAQNLVRQMIAAYDAALNEYDLLLMPTVPIKASKIPGADASITESVARGLEMIGNTAPFDATGHPAIAIPCGYSDGLPASMMLIGKHWQESTIYRAASAFEKAFEGNVAPKKKSKK</sequence>
<evidence type="ECO:0000259" key="1">
    <source>
        <dbReference type="Pfam" id="PF01425"/>
    </source>
</evidence>
<dbReference type="PROSITE" id="PS00571">
    <property type="entry name" value="AMIDASES"/>
    <property type="match status" value="1"/>
</dbReference>
<accession>A0A4S3K1P5</accession>
<dbReference type="InterPro" id="IPR036928">
    <property type="entry name" value="AS_sf"/>
</dbReference>
<feature type="domain" description="Amidase" evidence="1">
    <location>
        <begin position="73"/>
        <end position="489"/>
    </location>
</feature>
<dbReference type="PANTHER" id="PTHR11895:SF170">
    <property type="entry name" value="AMIDASE"/>
    <property type="match status" value="1"/>
</dbReference>
<dbReference type="RefSeq" id="WP_133879594.1">
    <property type="nucleotide sequence ID" value="NZ_MWIN01000022.1"/>
</dbReference>
<dbReference type="GO" id="GO:0003824">
    <property type="term" value="F:catalytic activity"/>
    <property type="evidence" value="ECO:0007669"/>
    <property type="project" value="InterPro"/>
</dbReference>
<dbReference type="EMBL" id="SOBT01000008">
    <property type="protein sequence ID" value="TDU30963.1"/>
    <property type="molecule type" value="Genomic_DNA"/>
</dbReference>
<comment type="caution">
    <text evidence="2">The sequence shown here is derived from an EMBL/GenBank/DDBJ whole genome shotgun (WGS) entry which is preliminary data.</text>
</comment>
<dbReference type="InterPro" id="IPR023631">
    <property type="entry name" value="Amidase_dom"/>
</dbReference>
<gene>
    <name evidence="2" type="ORF">DFR24_0321</name>
</gene>
<dbReference type="Gene3D" id="3.90.1300.10">
    <property type="entry name" value="Amidase signature (AS) domain"/>
    <property type="match status" value="1"/>
</dbReference>
<dbReference type="SUPFAM" id="SSF75304">
    <property type="entry name" value="Amidase signature (AS) enzymes"/>
    <property type="match status" value="1"/>
</dbReference>